<dbReference type="InterPro" id="IPR043128">
    <property type="entry name" value="Rev_trsase/Diguanyl_cyclase"/>
</dbReference>
<feature type="transmembrane region" description="Helical" evidence="1">
    <location>
        <begin position="133"/>
        <end position="152"/>
    </location>
</feature>
<feature type="transmembrane region" description="Helical" evidence="1">
    <location>
        <begin position="266"/>
        <end position="285"/>
    </location>
</feature>
<dbReference type="SUPFAM" id="SSF141868">
    <property type="entry name" value="EAL domain-like"/>
    <property type="match status" value="1"/>
</dbReference>
<feature type="transmembrane region" description="Helical" evidence="1">
    <location>
        <begin position="108"/>
        <end position="126"/>
    </location>
</feature>
<evidence type="ECO:0000259" key="3">
    <source>
        <dbReference type="PROSITE" id="PS50887"/>
    </source>
</evidence>
<dbReference type="CDD" id="cd01948">
    <property type="entry name" value="EAL"/>
    <property type="match status" value="1"/>
</dbReference>
<dbReference type="PROSITE" id="PS50887">
    <property type="entry name" value="GGDEF"/>
    <property type="match status" value="1"/>
</dbReference>
<dbReference type="Gene3D" id="3.20.20.450">
    <property type="entry name" value="EAL domain"/>
    <property type="match status" value="1"/>
</dbReference>
<sequence>MSRSRLHLALAVCGLAFAVFAAWLIGGWGGPSTVAAVSDVGSVAAGVTAATFAAVTAWRCRGRQRRAWAALTVALTAWFFGDMVWAYYELVLGVGTTPFPSPADAGYLIFPVAACVALVLLPIGTVGQSQPRLLLDGLMVGVSLFVIFWTLGLEAVFHRGDDSLFAFAVSVAYPIADLVLLTVAALILTRARSGQRAVVTVLTLAMGVMAVADGTFVLVNADDDYVSGGLIDVGWAAGLLLLAVAAMLGSRSSHIEFGLARAPSRVAFWLPYVPLPVAIVCIVLSEGSATLVVASMLLVIGVVVRQFLMAEENRRLLATVADQAFRDPLTRLANRALFQDRLGHAVALRLRDGRRVAVLSVDLDDFKLVNDSLGHPAGDALLNAVAERIVGCVRAGDTVARVGGDEFAVLLEDGPDGPLVMAHRIFDAFDDPFPVDGHEVFMRPSVGVAGITDGDADASAETLLKQADQAMYAAKRSQHGGVATFTPDMQLIDQREVDPPTDRDFTTRRSGSAGLQLFAQLRRAIDRGELSVVYQPKFTVSTGLVEGVEALVRWEHPDRGLMMPGDFLPLARQNGLMGALTEAVIDQAARDAGGWRAAGTDVPFAVNLFPPSLTDLELPGRITRILDSGGLSSDCLTVEITEDFLLGNTRRARTVLDMLRASDIRISIDDFGSGYSALSYLRELPIDEVKLDREFIAPMLTDERAEAIVCAMIDLAHRLEMTCVAEGVEDAATAARLTEHGCDIIQGYWCSPPVAASSVLDVAPLWLTAAAGRRADRRPE</sequence>
<keyword evidence="1" id="KW-0472">Membrane</keyword>
<dbReference type="InterPro" id="IPR001633">
    <property type="entry name" value="EAL_dom"/>
</dbReference>
<gene>
    <name evidence="4" type="ORF">MSEDJ_31180</name>
</gene>
<dbReference type="Pfam" id="PF00990">
    <property type="entry name" value="GGDEF"/>
    <property type="match status" value="1"/>
</dbReference>
<evidence type="ECO:0000259" key="2">
    <source>
        <dbReference type="PROSITE" id="PS50883"/>
    </source>
</evidence>
<dbReference type="RefSeq" id="WP_163797842.1">
    <property type="nucleotide sequence ID" value="NZ_AP022588.1"/>
</dbReference>
<dbReference type="Proteomes" id="UP000467193">
    <property type="component" value="Chromosome"/>
</dbReference>
<dbReference type="NCBIfam" id="TIGR00254">
    <property type="entry name" value="GGDEF"/>
    <property type="match status" value="1"/>
</dbReference>
<evidence type="ECO:0000313" key="5">
    <source>
        <dbReference type="Proteomes" id="UP000467193"/>
    </source>
</evidence>
<dbReference type="InterPro" id="IPR035919">
    <property type="entry name" value="EAL_sf"/>
</dbReference>
<proteinExistence type="predicted"/>
<dbReference type="SMART" id="SM00052">
    <property type="entry name" value="EAL"/>
    <property type="match status" value="1"/>
</dbReference>
<protein>
    <submittedName>
        <fullName evidence="4">GGDEF-domain containing protein</fullName>
    </submittedName>
</protein>
<evidence type="ECO:0000313" key="4">
    <source>
        <dbReference type="EMBL" id="BBY29022.1"/>
    </source>
</evidence>
<feature type="transmembrane region" description="Helical" evidence="1">
    <location>
        <begin position="67"/>
        <end position="88"/>
    </location>
</feature>
<feature type="transmembrane region" description="Helical" evidence="1">
    <location>
        <begin position="164"/>
        <end position="188"/>
    </location>
</feature>
<dbReference type="SUPFAM" id="SSF55073">
    <property type="entry name" value="Nucleotide cyclase"/>
    <property type="match status" value="1"/>
</dbReference>
<reference evidence="4 5" key="1">
    <citation type="journal article" date="2019" name="Emerg. Microbes Infect.">
        <title>Comprehensive subspecies identification of 175 nontuberculous mycobacteria species based on 7547 genomic profiles.</title>
        <authorList>
            <person name="Matsumoto Y."/>
            <person name="Kinjo T."/>
            <person name="Motooka D."/>
            <person name="Nabeya D."/>
            <person name="Jung N."/>
            <person name="Uechi K."/>
            <person name="Horii T."/>
            <person name="Iida T."/>
            <person name="Fujita J."/>
            <person name="Nakamura S."/>
        </authorList>
    </citation>
    <scope>NUCLEOTIDE SEQUENCE [LARGE SCALE GENOMIC DNA]</scope>
    <source>
        <strain evidence="4 5">JCM 17899</strain>
    </source>
</reference>
<feature type="transmembrane region" description="Helical" evidence="1">
    <location>
        <begin position="197"/>
        <end position="219"/>
    </location>
</feature>
<dbReference type="AlphaFoldDB" id="A0A7I7QS20"/>
<keyword evidence="5" id="KW-1185">Reference proteome</keyword>
<dbReference type="KEGG" id="msei:MSEDJ_31180"/>
<accession>A0A7I7QS20</accession>
<dbReference type="PANTHER" id="PTHR44757">
    <property type="entry name" value="DIGUANYLATE CYCLASE DGCP"/>
    <property type="match status" value="1"/>
</dbReference>
<feature type="transmembrane region" description="Helical" evidence="1">
    <location>
        <begin position="225"/>
        <end position="245"/>
    </location>
</feature>
<feature type="domain" description="GGDEF" evidence="3">
    <location>
        <begin position="354"/>
        <end position="487"/>
    </location>
</feature>
<evidence type="ECO:0000256" key="1">
    <source>
        <dbReference type="SAM" id="Phobius"/>
    </source>
</evidence>
<dbReference type="Pfam" id="PF00563">
    <property type="entry name" value="EAL"/>
    <property type="match status" value="1"/>
</dbReference>
<dbReference type="PANTHER" id="PTHR44757:SF2">
    <property type="entry name" value="BIOFILM ARCHITECTURE MAINTENANCE PROTEIN MBAA"/>
    <property type="match status" value="1"/>
</dbReference>
<dbReference type="EMBL" id="AP022588">
    <property type="protein sequence ID" value="BBY29022.1"/>
    <property type="molecule type" value="Genomic_DNA"/>
</dbReference>
<organism evidence="4 5">
    <name type="scientific">Mycolicibacterium sediminis</name>
    <dbReference type="NCBI Taxonomy" id="1286180"/>
    <lineage>
        <taxon>Bacteria</taxon>
        <taxon>Bacillati</taxon>
        <taxon>Actinomycetota</taxon>
        <taxon>Actinomycetes</taxon>
        <taxon>Mycobacteriales</taxon>
        <taxon>Mycobacteriaceae</taxon>
        <taxon>Mycolicibacterium</taxon>
    </lineage>
</organism>
<feature type="transmembrane region" description="Helical" evidence="1">
    <location>
        <begin position="31"/>
        <end position="55"/>
    </location>
</feature>
<keyword evidence="1" id="KW-1133">Transmembrane helix</keyword>
<keyword evidence="1" id="KW-0812">Transmembrane</keyword>
<dbReference type="InterPro" id="IPR000160">
    <property type="entry name" value="GGDEF_dom"/>
</dbReference>
<dbReference type="PROSITE" id="PS50883">
    <property type="entry name" value="EAL"/>
    <property type="match status" value="1"/>
</dbReference>
<dbReference type="InterPro" id="IPR052155">
    <property type="entry name" value="Biofilm_reg_signaling"/>
</dbReference>
<dbReference type="InterPro" id="IPR029787">
    <property type="entry name" value="Nucleotide_cyclase"/>
</dbReference>
<feature type="domain" description="EAL" evidence="2">
    <location>
        <begin position="514"/>
        <end position="767"/>
    </location>
</feature>
<dbReference type="CDD" id="cd01949">
    <property type="entry name" value="GGDEF"/>
    <property type="match status" value="1"/>
</dbReference>
<dbReference type="Gene3D" id="3.30.70.270">
    <property type="match status" value="1"/>
</dbReference>
<dbReference type="SMART" id="SM00267">
    <property type="entry name" value="GGDEF"/>
    <property type="match status" value="1"/>
</dbReference>
<name>A0A7I7QS20_9MYCO</name>